<keyword evidence="3" id="KW-0804">Transcription</keyword>
<dbReference type="InterPro" id="IPR036388">
    <property type="entry name" value="WH-like_DNA-bd_sf"/>
</dbReference>
<accession>A0ABQ3V0Q8</accession>
<dbReference type="PROSITE" id="PS50987">
    <property type="entry name" value="HTH_ARSR_2"/>
    <property type="match status" value="1"/>
</dbReference>
<keyword evidence="2" id="KW-0238">DNA-binding</keyword>
<dbReference type="RefSeq" id="WP_201374403.1">
    <property type="nucleotide sequence ID" value="NZ_BNJG01000002.1"/>
</dbReference>
<proteinExistence type="predicted"/>
<evidence type="ECO:0000256" key="2">
    <source>
        <dbReference type="ARBA" id="ARBA00023125"/>
    </source>
</evidence>
<dbReference type="Gene3D" id="1.10.10.10">
    <property type="entry name" value="Winged helix-like DNA-binding domain superfamily/Winged helix DNA-binding domain"/>
    <property type="match status" value="1"/>
</dbReference>
<keyword evidence="1" id="KW-0805">Transcription regulation</keyword>
<sequence>MESVFEIIAEPNRRAILSLLASSQQSVGEIARQLHMPQPTVSKHLRVLREAGFVESRVDAQRRLYRLRPEPLQEVDAWLAPFRRFWSARVDALERHLDHMDQSTPTKRKIRRRR</sequence>
<dbReference type="PANTHER" id="PTHR33154:SF33">
    <property type="entry name" value="TRANSCRIPTIONAL REPRESSOR SDPR"/>
    <property type="match status" value="1"/>
</dbReference>
<feature type="domain" description="HTH arsR-type" evidence="4">
    <location>
        <begin position="1"/>
        <end position="87"/>
    </location>
</feature>
<dbReference type="InterPro" id="IPR011991">
    <property type="entry name" value="ArsR-like_HTH"/>
</dbReference>
<keyword evidence="6" id="KW-1185">Reference proteome</keyword>
<dbReference type="NCBIfam" id="NF033788">
    <property type="entry name" value="HTH_metalloreg"/>
    <property type="match status" value="1"/>
</dbReference>
<dbReference type="SMART" id="SM00418">
    <property type="entry name" value="HTH_ARSR"/>
    <property type="match status" value="1"/>
</dbReference>
<dbReference type="InterPro" id="IPR051081">
    <property type="entry name" value="HTH_MetalResp_TranReg"/>
</dbReference>
<organism evidence="5 6">
    <name type="scientific">Ktedonobacter robiniae</name>
    <dbReference type="NCBI Taxonomy" id="2778365"/>
    <lineage>
        <taxon>Bacteria</taxon>
        <taxon>Bacillati</taxon>
        <taxon>Chloroflexota</taxon>
        <taxon>Ktedonobacteria</taxon>
        <taxon>Ktedonobacterales</taxon>
        <taxon>Ktedonobacteraceae</taxon>
        <taxon>Ktedonobacter</taxon>
    </lineage>
</organism>
<comment type="caution">
    <text evidence="5">The sequence shown here is derived from an EMBL/GenBank/DDBJ whole genome shotgun (WGS) entry which is preliminary data.</text>
</comment>
<gene>
    <name evidence="5" type="ORF">KSB_66100</name>
</gene>
<dbReference type="SUPFAM" id="SSF46785">
    <property type="entry name" value="Winged helix' DNA-binding domain"/>
    <property type="match status" value="1"/>
</dbReference>
<evidence type="ECO:0000259" key="4">
    <source>
        <dbReference type="PROSITE" id="PS50987"/>
    </source>
</evidence>
<dbReference type="Proteomes" id="UP000654345">
    <property type="component" value="Unassembled WGS sequence"/>
</dbReference>
<dbReference type="PANTHER" id="PTHR33154">
    <property type="entry name" value="TRANSCRIPTIONAL REGULATOR, ARSR FAMILY"/>
    <property type="match status" value="1"/>
</dbReference>
<protein>
    <submittedName>
        <fullName evidence="5">Transcriptional regulator</fullName>
    </submittedName>
</protein>
<reference evidence="5 6" key="1">
    <citation type="journal article" date="2021" name="Int. J. Syst. Evol. Microbiol.">
        <title>Reticulibacter mediterranei gen. nov., sp. nov., within the new family Reticulibacteraceae fam. nov., and Ktedonospora formicarum gen. nov., sp. nov., Ktedonobacter robiniae sp. nov., Dictyobacter formicarum sp. nov. and Dictyobacter arantiisoli sp. nov., belonging to the class Ktedonobacteria.</title>
        <authorList>
            <person name="Yabe S."/>
            <person name="Zheng Y."/>
            <person name="Wang C.M."/>
            <person name="Sakai Y."/>
            <person name="Abe K."/>
            <person name="Yokota A."/>
            <person name="Donadio S."/>
            <person name="Cavaletti L."/>
            <person name="Monciardini P."/>
        </authorList>
    </citation>
    <scope>NUCLEOTIDE SEQUENCE [LARGE SCALE GENOMIC DNA]</scope>
    <source>
        <strain evidence="5 6">SOSP1-30</strain>
    </source>
</reference>
<dbReference type="InterPro" id="IPR036390">
    <property type="entry name" value="WH_DNA-bd_sf"/>
</dbReference>
<evidence type="ECO:0000313" key="5">
    <source>
        <dbReference type="EMBL" id="GHO58135.1"/>
    </source>
</evidence>
<dbReference type="EMBL" id="BNJG01000002">
    <property type="protein sequence ID" value="GHO58135.1"/>
    <property type="molecule type" value="Genomic_DNA"/>
</dbReference>
<dbReference type="CDD" id="cd00090">
    <property type="entry name" value="HTH_ARSR"/>
    <property type="match status" value="1"/>
</dbReference>
<dbReference type="Pfam" id="PF01022">
    <property type="entry name" value="HTH_5"/>
    <property type="match status" value="1"/>
</dbReference>
<dbReference type="InterPro" id="IPR001845">
    <property type="entry name" value="HTH_ArsR_DNA-bd_dom"/>
</dbReference>
<evidence type="ECO:0000256" key="1">
    <source>
        <dbReference type="ARBA" id="ARBA00023015"/>
    </source>
</evidence>
<evidence type="ECO:0000256" key="3">
    <source>
        <dbReference type="ARBA" id="ARBA00023163"/>
    </source>
</evidence>
<name>A0ABQ3V0Q8_9CHLR</name>
<evidence type="ECO:0000313" key="6">
    <source>
        <dbReference type="Proteomes" id="UP000654345"/>
    </source>
</evidence>
<dbReference type="PRINTS" id="PR00778">
    <property type="entry name" value="HTHARSR"/>
</dbReference>